<dbReference type="EMBL" id="JBHTKH010000008">
    <property type="protein sequence ID" value="MFD1055322.1"/>
    <property type="molecule type" value="Genomic_DNA"/>
</dbReference>
<evidence type="ECO:0000313" key="3">
    <source>
        <dbReference type="EMBL" id="MFD1055322.1"/>
    </source>
</evidence>
<feature type="domain" description="Type IV methyl-directed restriction enzyme EcoKMcrB subunit DNA-binding" evidence="1">
    <location>
        <begin position="32"/>
        <end position="216"/>
    </location>
</feature>
<dbReference type="RefSeq" id="WP_386053293.1">
    <property type="nucleotide sequence ID" value="NZ_JBHTKH010000008.1"/>
</dbReference>
<keyword evidence="4" id="KW-1185">Reference proteome</keyword>
<dbReference type="Pfam" id="PF12102">
    <property type="entry name" value="MrcB_N"/>
    <property type="match status" value="1"/>
</dbReference>
<sequence>MTAGVFPAASSATADAIVSIQDALVEVLLLQTEYSSSNTPSMQRRGTLIRRDIPRWMESQLGVQPKPKQDGINDLAVEGRDATGLKSRTPWARVHSISRSPRATEGWYVVYLFSEAGDRVYASLNQGTTRWSGGEFRPRPKEELIARVDWARKVLEGELKARQDLLRRIDLQTKGRLGLGYEIGNVAAIEYPLNDVPSEARLADDFRFLTDLLRALYLAEEEALDLPGEPAPEVADAEVAVDQSAGRRARRQGFRLSVEEKLAIEKHAVRVATQFLVSSAGGKWTVKDVGATSSYDLDARRGDERLYVEVKGTTSLGEEVILTRNEVDLHRAQHPNNMLVVVSSIDLDRDVTPPLASGGNVRVESPWLIAEESLSPMAYRYTV</sequence>
<organism evidence="3 4">
    <name type="scientific">Terrabacter terrigena</name>
    <dbReference type="NCBI Taxonomy" id="574718"/>
    <lineage>
        <taxon>Bacteria</taxon>
        <taxon>Bacillati</taxon>
        <taxon>Actinomycetota</taxon>
        <taxon>Actinomycetes</taxon>
        <taxon>Micrococcales</taxon>
        <taxon>Intrasporangiaceae</taxon>
        <taxon>Terrabacter</taxon>
    </lineage>
</organism>
<evidence type="ECO:0000259" key="1">
    <source>
        <dbReference type="Pfam" id="PF12102"/>
    </source>
</evidence>
<feature type="domain" description="Protein NO VEIN C-terminal" evidence="2">
    <location>
        <begin position="280"/>
        <end position="345"/>
    </location>
</feature>
<dbReference type="Proteomes" id="UP001597046">
    <property type="component" value="Unassembled WGS sequence"/>
</dbReference>
<dbReference type="Pfam" id="PF13020">
    <property type="entry name" value="NOV_C"/>
    <property type="match status" value="1"/>
</dbReference>
<name>A0ABW3MXA1_9MICO</name>
<proteinExistence type="predicted"/>
<protein>
    <submittedName>
        <fullName evidence="3">MrcB family domain-containing protein</fullName>
    </submittedName>
</protein>
<reference evidence="4" key="1">
    <citation type="journal article" date="2019" name="Int. J. Syst. Evol. Microbiol.">
        <title>The Global Catalogue of Microorganisms (GCM) 10K type strain sequencing project: providing services to taxonomists for standard genome sequencing and annotation.</title>
        <authorList>
            <consortium name="The Broad Institute Genomics Platform"/>
            <consortium name="The Broad Institute Genome Sequencing Center for Infectious Disease"/>
            <person name="Wu L."/>
            <person name="Ma J."/>
        </authorList>
    </citation>
    <scope>NUCLEOTIDE SEQUENCE [LARGE SCALE GENOMIC DNA]</scope>
    <source>
        <strain evidence="4">CCUG 57508</strain>
    </source>
</reference>
<evidence type="ECO:0000259" key="2">
    <source>
        <dbReference type="Pfam" id="PF13020"/>
    </source>
</evidence>
<dbReference type="InterPro" id="IPR021961">
    <property type="entry name" value="McrB_DNA-bd"/>
</dbReference>
<evidence type="ECO:0000313" key="4">
    <source>
        <dbReference type="Proteomes" id="UP001597046"/>
    </source>
</evidence>
<accession>A0ABW3MXA1</accession>
<comment type="caution">
    <text evidence="3">The sequence shown here is derived from an EMBL/GenBank/DDBJ whole genome shotgun (WGS) entry which is preliminary data.</text>
</comment>
<dbReference type="Gene3D" id="3.30.920.90">
    <property type="match status" value="1"/>
</dbReference>
<dbReference type="InterPro" id="IPR024975">
    <property type="entry name" value="NOV_C"/>
</dbReference>
<gene>
    <name evidence="3" type="ORF">ACFQ2V_13475</name>
</gene>